<dbReference type="EMBL" id="BMME01000002">
    <property type="protein sequence ID" value="GGK16716.1"/>
    <property type="molecule type" value="Genomic_DNA"/>
</dbReference>
<sequence>MQLPAQAFVEVRPSALPPGRLVRVRGCWSLLVDLQLRHGQQSRLILQGPHQGHLVAVGPGVPECTTIAAEFGWFPSLDWNALATDQTPYSGALVLTSDGPVLIGSDPDDGDQYAFRMDGTHVEKYYASPAHTRFERWSVELSLDERPFESLGLLLAVDLGTLKGTAGA</sequence>
<accession>A0ABQ2ELX2</accession>
<name>A0ABQ2ELX2_9GAMM</name>
<evidence type="ECO:0000313" key="1">
    <source>
        <dbReference type="EMBL" id="GGK16716.1"/>
    </source>
</evidence>
<keyword evidence="2" id="KW-1185">Reference proteome</keyword>
<proteinExistence type="predicted"/>
<gene>
    <name evidence="1" type="ORF">GCM10011394_27410</name>
</gene>
<organism evidence="1 2">
    <name type="scientific">Luteimonas terricola</name>
    <dbReference type="NCBI Taxonomy" id="645597"/>
    <lineage>
        <taxon>Bacteria</taxon>
        <taxon>Pseudomonadati</taxon>
        <taxon>Pseudomonadota</taxon>
        <taxon>Gammaproteobacteria</taxon>
        <taxon>Lysobacterales</taxon>
        <taxon>Lysobacteraceae</taxon>
        <taxon>Luteimonas</taxon>
    </lineage>
</organism>
<reference evidence="2" key="1">
    <citation type="journal article" date="2019" name="Int. J. Syst. Evol. Microbiol.">
        <title>The Global Catalogue of Microorganisms (GCM) 10K type strain sequencing project: providing services to taxonomists for standard genome sequencing and annotation.</title>
        <authorList>
            <consortium name="The Broad Institute Genomics Platform"/>
            <consortium name="The Broad Institute Genome Sequencing Center for Infectious Disease"/>
            <person name="Wu L."/>
            <person name="Ma J."/>
        </authorList>
    </citation>
    <scope>NUCLEOTIDE SEQUENCE [LARGE SCALE GENOMIC DNA]</scope>
    <source>
        <strain evidence="2">CGMCC 1.8985</strain>
    </source>
</reference>
<dbReference type="Proteomes" id="UP000599009">
    <property type="component" value="Unassembled WGS sequence"/>
</dbReference>
<evidence type="ECO:0000313" key="2">
    <source>
        <dbReference type="Proteomes" id="UP000599009"/>
    </source>
</evidence>
<comment type="caution">
    <text evidence="1">The sequence shown here is derived from an EMBL/GenBank/DDBJ whole genome shotgun (WGS) entry which is preliminary data.</text>
</comment>
<protein>
    <submittedName>
        <fullName evidence="1">Uncharacterized protein</fullName>
    </submittedName>
</protein>